<gene>
    <name evidence="2" type="ORF">SAMN06296036_102119</name>
</gene>
<evidence type="ECO:0000313" key="2">
    <source>
        <dbReference type="EMBL" id="SME94475.1"/>
    </source>
</evidence>
<evidence type="ECO:0000256" key="1">
    <source>
        <dbReference type="SAM" id="MobiDB-lite"/>
    </source>
</evidence>
<evidence type="ECO:0000313" key="3">
    <source>
        <dbReference type="Proteomes" id="UP000192907"/>
    </source>
</evidence>
<name>A0A1Y6B8T1_9BACT</name>
<dbReference type="RefSeq" id="WP_132315522.1">
    <property type="nucleotide sequence ID" value="NZ_FWZT01000002.1"/>
</dbReference>
<sequence>MADGNRKFDVHQLQYYFDAKQKDSKDSRSLCSKSRRFLDLRDRMLNLSDQDFNLAIDTLNSLLDNKAKSEAQESASGQEKTHDALALYERSQSSDSSAPSKVSPV</sequence>
<dbReference type="OrthoDB" id="10005898at2"/>
<dbReference type="EMBL" id="FWZT01000002">
    <property type="protein sequence ID" value="SME94475.1"/>
    <property type="molecule type" value="Genomic_DNA"/>
</dbReference>
<dbReference type="Proteomes" id="UP000192907">
    <property type="component" value="Unassembled WGS sequence"/>
</dbReference>
<reference evidence="3" key="1">
    <citation type="submission" date="2017-04" db="EMBL/GenBank/DDBJ databases">
        <authorList>
            <person name="Varghese N."/>
            <person name="Submissions S."/>
        </authorList>
    </citation>
    <scope>NUCLEOTIDE SEQUENCE [LARGE SCALE GENOMIC DNA]</scope>
    <source>
        <strain evidence="3">RKEM611</strain>
    </source>
</reference>
<dbReference type="AlphaFoldDB" id="A0A1Y6B8T1"/>
<organism evidence="2 3">
    <name type="scientific">Pseudobacteriovorax antillogorgiicola</name>
    <dbReference type="NCBI Taxonomy" id="1513793"/>
    <lineage>
        <taxon>Bacteria</taxon>
        <taxon>Pseudomonadati</taxon>
        <taxon>Bdellovibrionota</taxon>
        <taxon>Oligoflexia</taxon>
        <taxon>Oligoflexales</taxon>
        <taxon>Pseudobacteriovoracaceae</taxon>
        <taxon>Pseudobacteriovorax</taxon>
    </lineage>
</organism>
<keyword evidence="3" id="KW-1185">Reference proteome</keyword>
<dbReference type="STRING" id="1513793.SAMN06296036_102119"/>
<proteinExistence type="predicted"/>
<feature type="compositionally biased region" description="Low complexity" evidence="1">
    <location>
        <begin position="91"/>
        <end position="105"/>
    </location>
</feature>
<feature type="region of interest" description="Disordered" evidence="1">
    <location>
        <begin position="68"/>
        <end position="105"/>
    </location>
</feature>
<accession>A0A1Y6B8T1</accession>
<protein>
    <submittedName>
        <fullName evidence="2">Uncharacterized protein</fullName>
    </submittedName>
</protein>